<dbReference type="SMART" id="SM00530">
    <property type="entry name" value="HTH_XRE"/>
    <property type="match status" value="1"/>
</dbReference>
<dbReference type="RefSeq" id="WP_143647985.1">
    <property type="nucleotide sequence ID" value="NZ_JABJXA010000012.1"/>
</dbReference>
<dbReference type="EMBL" id="JABJXA010000012">
    <property type="protein sequence ID" value="MBB1257877.1"/>
    <property type="molecule type" value="Genomic_DNA"/>
</dbReference>
<dbReference type="Pfam" id="PF01381">
    <property type="entry name" value="HTH_3"/>
    <property type="match status" value="1"/>
</dbReference>
<dbReference type="GO" id="GO:0003677">
    <property type="term" value="F:DNA binding"/>
    <property type="evidence" value="ECO:0007669"/>
    <property type="project" value="InterPro"/>
</dbReference>
<dbReference type="AlphaFoldDB" id="A0A5P0YQE3"/>
<evidence type="ECO:0000313" key="5">
    <source>
        <dbReference type="Proteomes" id="UP000517765"/>
    </source>
</evidence>
<evidence type="ECO:0000313" key="2">
    <source>
        <dbReference type="EMBL" id="MBB1257877.1"/>
    </source>
</evidence>
<accession>A0A5P0YQE3</accession>
<evidence type="ECO:0000313" key="3">
    <source>
        <dbReference type="EMBL" id="MQS02533.1"/>
    </source>
</evidence>
<name>A0A5P0YQE3_9ACTN</name>
<gene>
    <name evidence="3" type="ORF">FNX44_011710</name>
    <name evidence="2" type="ORF">H3147_03410</name>
</gene>
<reference evidence="5" key="2">
    <citation type="submission" date="2020-05" db="EMBL/GenBank/DDBJ databases">
        <title>Classification of alakaliphilic streptomycetes isolated from an alkaline soil next to Lonar Crater, India and a proposal for the recognition of Streptomyces alkaliterrae sp. nov.</title>
        <authorList>
            <person name="Golinska P."/>
        </authorList>
    </citation>
    <scope>NUCLEOTIDE SEQUENCE [LARGE SCALE GENOMIC DNA]</scope>
    <source>
        <strain evidence="5">OF8</strain>
    </source>
</reference>
<dbReference type="CDD" id="cd00093">
    <property type="entry name" value="HTH_XRE"/>
    <property type="match status" value="1"/>
</dbReference>
<dbReference type="InterPro" id="IPR001387">
    <property type="entry name" value="Cro/C1-type_HTH"/>
</dbReference>
<protein>
    <submittedName>
        <fullName evidence="3">Helix-turn-helix domain-containing protein</fullName>
    </submittedName>
    <submittedName>
        <fullName evidence="2">Helix-turn-helix transcriptional regulator</fullName>
    </submittedName>
</protein>
<dbReference type="OrthoDB" id="3504495at2"/>
<proteinExistence type="predicted"/>
<keyword evidence="4" id="KW-1185">Reference proteome</keyword>
<dbReference type="Proteomes" id="UP000320857">
    <property type="component" value="Unassembled WGS sequence"/>
</dbReference>
<feature type="domain" description="HTH cro/C1-type" evidence="1">
    <location>
        <begin position="17"/>
        <end position="71"/>
    </location>
</feature>
<sequence>MSDAPGLRYDISVGRRIKAIRNQRGLTQHGLAQRSHVSYSTLTKVESGHLAASPTVTAACARALRVRVTDLTGQPYMDALRRDRLEEFVQPIRHAIVSPGLSREEGAKPRSLEAVRVDLSRLEASRLRGEYLVIGSEGPALIGELVTIADTTPPGPDRQRVYSALAIMYCLARYFTHKLGFLDLGLLALERMEAASALSADPYLPAVVCHYRSDYLLHHGGYDIGLRQVALVERMLEEPSRRGNARAQSLLGTMQLKAAVIHARRRGGSSAVDVRDRIRKAQQVAHRIKGQRDPYGLVFDEVNVGIHQVSTLIDLGKPGQAVEYGERLRLPSGWALNRQGHHQMDMARAYEQLGRADKALHALISARDAAPAQTRYHPTARETVLSLLRRRGTPSPQLRAYSRWLGI</sequence>
<dbReference type="InterPro" id="IPR010982">
    <property type="entry name" value="Lambda_DNA-bd_dom_sf"/>
</dbReference>
<evidence type="ECO:0000259" key="1">
    <source>
        <dbReference type="PROSITE" id="PS50943"/>
    </source>
</evidence>
<reference evidence="3 4" key="1">
    <citation type="submission" date="2019-10" db="EMBL/GenBank/DDBJ databases">
        <title>Streptomyces sp. nov., a novel actinobacterium isolated from alkaline environment.</title>
        <authorList>
            <person name="Golinska P."/>
        </authorList>
    </citation>
    <scope>NUCLEOTIDE SEQUENCE [LARGE SCALE GENOMIC DNA]</scope>
    <source>
        <strain evidence="3 4">OF1</strain>
    </source>
</reference>
<dbReference type="PROSITE" id="PS50943">
    <property type="entry name" value="HTH_CROC1"/>
    <property type="match status" value="1"/>
</dbReference>
<reference evidence="2" key="3">
    <citation type="journal article" name="Syst. Appl. Microbiol.">
        <title>Streptomyces alkaliterrae sp. nov., isolated from an alkaline soil, and emended descriptions of Streptomyces alkaliphilus, Streptomyces calidiresistens and Streptomyces durbertensis.</title>
        <authorList>
            <person name="Swiecimska M."/>
            <person name="Golinska P."/>
            <person name="Nouioui I."/>
            <person name="Wypij M."/>
            <person name="Rai M."/>
            <person name="Sangal V."/>
            <person name="Goodfellow M."/>
        </authorList>
    </citation>
    <scope>NUCLEOTIDE SEQUENCE</scope>
    <source>
        <strain evidence="2">OF8</strain>
    </source>
</reference>
<comment type="caution">
    <text evidence="3">The sequence shown here is derived from an EMBL/GenBank/DDBJ whole genome shotgun (WGS) entry which is preliminary data.</text>
</comment>
<dbReference type="SUPFAM" id="SSF47413">
    <property type="entry name" value="lambda repressor-like DNA-binding domains"/>
    <property type="match status" value="1"/>
</dbReference>
<dbReference type="EMBL" id="VJYK02000097">
    <property type="protein sequence ID" value="MQS02533.1"/>
    <property type="molecule type" value="Genomic_DNA"/>
</dbReference>
<organism evidence="3 4">
    <name type="scientific">Streptomyces alkaliterrae</name>
    <dbReference type="NCBI Taxonomy" id="2213162"/>
    <lineage>
        <taxon>Bacteria</taxon>
        <taxon>Bacillati</taxon>
        <taxon>Actinomycetota</taxon>
        <taxon>Actinomycetes</taxon>
        <taxon>Kitasatosporales</taxon>
        <taxon>Streptomycetaceae</taxon>
        <taxon>Streptomyces</taxon>
    </lineage>
</organism>
<evidence type="ECO:0000313" key="4">
    <source>
        <dbReference type="Proteomes" id="UP000320857"/>
    </source>
</evidence>
<dbReference type="Proteomes" id="UP000517765">
    <property type="component" value="Unassembled WGS sequence"/>
</dbReference>
<dbReference type="Gene3D" id="1.10.260.40">
    <property type="entry name" value="lambda repressor-like DNA-binding domains"/>
    <property type="match status" value="1"/>
</dbReference>